<dbReference type="InterPro" id="IPR027417">
    <property type="entry name" value="P-loop_NTPase"/>
</dbReference>
<dbReference type="STRING" id="1423730.FC75_GL002192"/>
<evidence type="ECO:0000313" key="7">
    <source>
        <dbReference type="Proteomes" id="UP000050865"/>
    </source>
</evidence>
<dbReference type="SUPFAM" id="SSF52540">
    <property type="entry name" value="P-loop containing nucleoside triphosphate hydrolases"/>
    <property type="match status" value="1"/>
</dbReference>
<keyword evidence="7" id="KW-1185">Reference proteome</keyword>
<gene>
    <name evidence="6" type="ORF">FC75_GL002192</name>
</gene>
<dbReference type="SMART" id="SM00382">
    <property type="entry name" value="AAA"/>
    <property type="match status" value="1"/>
</dbReference>
<evidence type="ECO:0000256" key="2">
    <source>
        <dbReference type="ARBA" id="ARBA00022448"/>
    </source>
</evidence>
<sequence length="233" mass="26032">MSEPLLTVEHLSFGFRNRVLYHDLSFSLAAGSVTSLIGANGVGKTTLTKLIMGQLKPTTGRIIRSPRLRLGYVPQFRNIDPEYPLSLRSFVALNQMQRHLPWHSKQEKAAVTAVLKETGLSERADQPLGMASGGEKQKAYLAQALLTRPNFLILDEATASLDVNTKTELMTLVNALNQRHGMTVLFVTHDLDLAKEFTQQYLLLTQTGYELRPTADMNEANMPKELRPTVEVR</sequence>
<comment type="similarity">
    <text evidence="1">Belongs to the ABC transporter superfamily.</text>
</comment>
<reference evidence="6 7" key="1">
    <citation type="journal article" date="2015" name="Genome Announc.">
        <title>Expanding the biotechnology potential of lactobacilli through comparative genomics of 213 strains and associated genera.</title>
        <authorList>
            <person name="Sun Z."/>
            <person name="Harris H.M."/>
            <person name="McCann A."/>
            <person name="Guo C."/>
            <person name="Argimon S."/>
            <person name="Zhang W."/>
            <person name="Yang X."/>
            <person name="Jeffery I.B."/>
            <person name="Cooney J.C."/>
            <person name="Kagawa T.F."/>
            <person name="Liu W."/>
            <person name="Song Y."/>
            <person name="Salvetti E."/>
            <person name="Wrobel A."/>
            <person name="Rasinkangas P."/>
            <person name="Parkhill J."/>
            <person name="Rea M.C."/>
            <person name="O'Sullivan O."/>
            <person name="Ritari J."/>
            <person name="Douillard F.P."/>
            <person name="Paul Ross R."/>
            <person name="Yang R."/>
            <person name="Briner A.E."/>
            <person name="Felis G.E."/>
            <person name="de Vos W.M."/>
            <person name="Barrangou R."/>
            <person name="Klaenhammer T.R."/>
            <person name="Caufield P.W."/>
            <person name="Cui Y."/>
            <person name="Zhang H."/>
            <person name="O'Toole P.W."/>
        </authorList>
    </citation>
    <scope>NUCLEOTIDE SEQUENCE [LARGE SCALE GENOMIC DNA]</scope>
    <source>
        <strain evidence="6 7">DSM 22697</strain>
    </source>
</reference>
<organism evidence="6 7">
    <name type="scientific">Lacticaseibacillus camelliae DSM 22697 = JCM 13995</name>
    <dbReference type="NCBI Taxonomy" id="1423730"/>
    <lineage>
        <taxon>Bacteria</taxon>
        <taxon>Bacillati</taxon>
        <taxon>Bacillota</taxon>
        <taxon>Bacilli</taxon>
        <taxon>Lactobacillales</taxon>
        <taxon>Lactobacillaceae</taxon>
        <taxon>Lacticaseibacillus</taxon>
    </lineage>
</organism>
<evidence type="ECO:0000259" key="5">
    <source>
        <dbReference type="PROSITE" id="PS50893"/>
    </source>
</evidence>
<dbReference type="Proteomes" id="UP000050865">
    <property type="component" value="Unassembled WGS sequence"/>
</dbReference>
<dbReference type="PANTHER" id="PTHR42734">
    <property type="entry name" value="METAL TRANSPORT SYSTEM ATP-BINDING PROTEIN TM_0124-RELATED"/>
    <property type="match status" value="1"/>
</dbReference>
<evidence type="ECO:0000313" key="6">
    <source>
        <dbReference type="EMBL" id="KRN25837.1"/>
    </source>
</evidence>
<evidence type="ECO:0000256" key="1">
    <source>
        <dbReference type="ARBA" id="ARBA00005417"/>
    </source>
</evidence>
<feature type="domain" description="ABC transporter" evidence="5">
    <location>
        <begin position="6"/>
        <end position="231"/>
    </location>
</feature>
<dbReference type="EMBL" id="AYZJ01000003">
    <property type="protein sequence ID" value="KRN25837.1"/>
    <property type="molecule type" value="Genomic_DNA"/>
</dbReference>
<dbReference type="GO" id="GO:0016887">
    <property type="term" value="F:ATP hydrolysis activity"/>
    <property type="evidence" value="ECO:0007669"/>
    <property type="project" value="InterPro"/>
</dbReference>
<dbReference type="GO" id="GO:0005524">
    <property type="term" value="F:ATP binding"/>
    <property type="evidence" value="ECO:0007669"/>
    <property type="project" value="UniProtKB-KW"/>
</dbReference>
<protein>
    <submittedName>
        <fullName evidence="6">ABC transporter</fullName>
    </submittedName>
</protein>
<keyword evidence="3" id="KW-0547">Nucleotide-binding</keyword>
<dbReference type="PATRIC" id="fig|1423730.4.peg.2281"/>
<proteinExistence type="inferred from homology"/>
<dbReference type="InterPro" id="IPR003439">
    <property type="entry name" value="ABC_transporter-like_ATP-bd"/>
</dbReference>
<dbReference type="Gene3D" id="3.40.50.300">
    <property type="entry name" value="P-loop containing nucleotide triphosphate hydrolases"/>
    <property type="match status" value="1"/>
</dbReference>
<dbReference type="Pfam" id="PF00005">
    <property type="entry name" value="ABC_tran"/>
    <property type="match status" value="1"/>
</dbReference>
<accession>A0A0R2FMX8</accession>
<keyword evidence="2" id="KW-0813">Transport</keyword>
<dbReference type="AlphaFoldDB" id="A0A0R2FMX8"/>
<dbReference type="PROSITE" id="PS50893">
    <property type="entry name" value="ABC_TRANSPORTER_2"/>
    <property type="match status" value="1"/>
</dbReference>
<name>A0A0R2FMX8_9LACO</name>
<dbReference type="CDD" id="cd03235">
    <property type="entry name" value="ABC_Metallic_Cations"/>
    <property type="match status" value="1"/>
</dbReference>
<dbReference type="InterPro" id="IPR003593">
    <property type="entry name" value="AAA+_ATPase"/>
</dbReference>
<comment type="caution">
    <text evidence="6">The sequence shown here is derived from an EMBL/GenBank/DDBJ whole genome shotgun (WGS) entry which is preliminary data.</text>
</comment>
<dbReference type="InterPro" id="IPR050153">
    <property type="entry name" value="Metal_Ion_Import_ABC"/>
</dbReference>
<dbReference type="PANTHER" id="PTHR42734:SF17">
    <property type="entry name" value="METAL TRANSPORT SYSTEM ATP-BINDING PROTEIN TM_0124-RELATED"/>
    <property type="match status" value="1"/>
</dbReference>
<evidence type="ECO:0000256" key="4">
    <source>
        <dbReference type="ARBA" id="ARBA00022840"/>
    </source>
</evidence>
<evidence type="ECO:0000256" key="3">
    <source>
        <dbReference type="ARBA" id="ARBA00022741"/>
    </source>
</evidence>
<keyword evidence="4" id="KW-0067">ATP-binding</keyword>
<dbReference type="RefSeq" id="WP_056988746.1">
    <property type="nucleotide sequence ID" value="NZ_AYZJ01000003.1"/>
</dbReference>